<dbReference type="KEGG" id="falb:HYN59_05620"/>
<dbReference type="Pfam" id="PF11188">
    <property type="entry name" value="DUF2975"/>
    <property type="match status" value="1"/>
</dbReference>
<keyword evidence="3" id="KW-1185">Reference proteome</keyword>
<feature type="transmembrane region" description="Helical" evidence="1">
    <location>
        <begin position="103"/>
        <end position="121"/>
    </location>
</feature>
<dbReference type="AlphaFoldDB" id="A0A2S1QW41"/>
<evidence type="ECO:0000313" key="2">
    <source>
        <dbReference type="EMBL" id="AWH84628.1"/>
    </source>
</evidence>
<sequence>MKLLPLLRILTNIFFICTCIGIIFAIPCLLISIIMPDEIPFTINGIEAVNWGAEGYLVFVSKIIVAIFWAYALYLFKKILTQFKKQHFFQEQITSLLDQTGKAILIGFFFDIVPEFLYDAILFGDLNFEFNTYTFFVVLLGLFFIVLSDVFILAKGSRENNDLTV</sequence>
<dbReference type="RefSeq" id="WP_108777334.1">
    <property type="nucleotide sequence ID" value="NZ_CP029186.1"/>
</dbReference>
<gene>
    <name evidence="2" type="ORF">HYN59_05620</name>
</gene>
<evidence type="ECO:0000313" key="3">
    <source>
        <dbReference type="Proteomes" id="UP000244929"/>
    </source>
</evidence>
<organism evidence="2 3">
    <name type="scientific">Flavobacterium album</name>
    <dbReference type="NCBI Taxonomy" id="2175091"/>
    <lineage>
        <taxon>Bacteria</taxon>
        <taxon>Pseudomonadati</taxon>
        <taxon>Bacteroidota</taxon>
        <taxon>Flavobacteriia</taxon>
        <taxon>Flavobacteriales</taxon>
        <taxon>Flavobacteriaceae</taxon>
        <taxon>Flavobacterium</taxon>
    </lineage>
</organism>
<evidence type="ECO:0008006" key="4">
    <source>
        <dbReference type="Google" id="ProtNLM"/>
    </source>
</evidence>
<dbReference type="EMBL" id="CP029186">
    <property type="protein sequence ID" value="AWH84628.1"/>
    <property type="molecule type" value="Genomic_DNA"/>
</dbReference>
<keyword evidence="1" id="KW-0472">Membrane</keyword>
<dbReference type="OrthoDB" id="1448668at2"/>
<feature type="transmembrane region" description="Helical" evidence="1">
    <location>
        <begin position="12"/>
        <end position="35"/>
    </location>
</feature>
<name>A0A2S1QW41_9FLAO</name>
<dbReference type="Proteomes" id="UP000244929">
    <property type="component" value="Chromosome"/>
</dbReference>
<evidence type="ECO:0000256" key="1">
    <source>
        <dbReference type="SAM" id="Phobius"/>
    </source>
</evidence>
<protein>
    <recommendedName>
        <fullName evidence="4">DUF2975 domain-containing protein</fullName>
    </recommendedName>
</protein>
<accession>A0A2S1QW41</accession>
<proteinExistence type="predicted"/>
<reference evidence="2 3" key="1">
    <citation type="submission" date="2018-04" db="EMBL/GenBank/DDBJ databases">
        <title>Genome sequencing of Flavobacterium sp. HYN0059.</title>
        <authorList>
            <person name="Yi H."/>
            <person name="Baek C."/>
        </authorList>
    </citation>
    <scope>NUCLEOTIDE SEQUENCE [LARGE SCALE GENOMIC DNA]</scope>
    <source>
        <strain evidence="2 3">HYN0059</strain>
    </source>
</reference>
<dbReference type="InterPro" id="IPR021354">
    <property type="entry name" value="DUF2975"/>
</dbReference>
<keyword evidence="1" id="KW-0812">Transmembrane</keyword>
<feature type="transmembrane region" description="Helical" evidence="1">
    <location>
        <begin position="55"/>
        <end position="76"/>
    </location>
</feature>
<keyword evidence="1" id="KW-1133">Transmembrane helix</keyword>
<feature type="transmembrane region" description="Helical" evidence="1">
    <location>
        <begin position="133"/>
        <end position="154"/>
    </location>
</feature>